<accession>A0AAW8QXC5</accession>
<dbReference type="Pfam" id="PF11446">
    <property type="entry name" value="DUF2897"/>
    <property type="match status" value="1"/>
</dbReference>
<evidence type="ECO:0000313" key="2">
    <source>
        <dbReference type="EMBL" id="MDT0581285.1"/>
    </source>
</evidence>
<comment type="caution">
    <text evidence="2">The sequence shown here is derived from an EMBL/GenBank/DDBJ whole genome shotgun (WGS) entry which is preliminary data.</text>
</comment>
<dbReference type="RefSeq" id="WP_311360096.1">
    <property type="nucleotide sequence ID" value="NZ_JAVRIE010000001.1"/>
</dbReference>
<organism evidence="2 3">
    <name type="scientific">Brumicola blandensis</name>
    <dbReference type="NCBI Taxonomy" id="3075611"/>
    <lineage>
        <taxon>Bacteria</taxon>
        <taxon>Pseudomonadati</taxon>
        <taxon>Pseudomonadota</taxon>
        <taxon>Gammaproteobacteria</taxon>
        <taxon>Alteromonadales</taxon>
        <taxon>Alteromonadaceae</taxon>
        <taxon>Brumicola</taxon>
    </lineage>
</organism>
<dbReference type="AlphaFoldDB" id="A0AAW8QXC5"/>
<keyword evidence="3" id="KW-1185">Reference proteome</keyword>
<keyword evidence="1" id="KW-0472">Membrane</keyword>
<dbReference type="EMBL" id="JAVRIE010000001">
    <property type="protein sequence ID" value="MDT0581285.1"/>
    <property type="molecule type" value="Genomic_DNA"/>
</dbReference>
<evidence type="ECO:0000256" key="1">
    <source>
        <dbReference type="SAM" id="Phobius"/>
    </source>
</evidence>
<keyword evidence="1" id="KW-0812">Transmembrane</keyword>
<feature type="transmembrane region" description="Helical" evidence="1">
    <location>
        <begin position="6"/>
        <end position="25"/>
    </location>
</feature>
<keyword evidence="1" id="KW-1133">Transmembrane helix</keyword>
<proteinExistence type="predicted"/>
<dbReference type="Proteomes" id="UP001249020">
    <property type="component" value="Unassembled WGS sequence"/>
</dbReference>
<evidence type="ECO:0000313" key="3">
    <source>
        <dbReference type="Proteomes" id="UP001249020"/>
    </source>
</evidence>
<dbReference type="InterPro" id="IPR021550">
    <property type="entry name" value="DUF2897"/>
</dbReference>
<reference evidence="2 3" key="1">
    <citation type="submission" date="2023-09" db="EMBL/GenBank/DDBJ databases">
        <authorList>
            <person name="Rey-Velasco X."/>
        </authorList>
    </citation>
    <scope>NUCLEOTIDE SEQUENCE [LARGE SCALE GENOMIC DNA]</scope>
    <source>
        <strain evidence="2 3">W409</strain>
    </source>
</reference>
<name>A0AAW8QXC5_9ALTE</name>
<sequence>METWIIVLIIVIVIAFIISTMTALLKVKPFHFSDEYEAAKDKRQEAIKKEDEDDRDGLI</sequence>
<gene>
    <name evidence="2" type="ORF">RM544_01930</name>
</gene>
<protein>
    <submittedName>
        <fullName evidence="2">DUF2897 family protein</fullName>
    </submittedName>
</protein>